<dbReference type="EMBL" id="LAZR01007275">
    <property type="protein sequence ID" value="KKM86324.1"/>
    <property type="molecule type" value="Genomic_DNA"/>
</dbReference>
<dbReference type="Gene3D" id="3.90.550.10">
    <property type="entry name" value="Spore Coat Polysaccharide Biosynthesis Protein SpsA, Chain A"/>
    <property type="match status" value="1"/>
</dbReference>
<gene>
    <name evidence="2" type="ORF">LCGC14_1280150</name>
</gene>
<dbReference type="CDD" id="cd00761">
    <property type="entry name" value="Glyco_tranf_GTA_type"/>
    <property type="match status" value="1"/>
</dbReference>
<comment type="caution">
    <text evidence="2">The sequence shown here is derived from an EMBL/GenBank/DDBJ whole genome shotgun (WGS) entry which is preliminary data.</text>
</comment>
<dbReference type="AlphaFoldDB" id="A0A0F9KVI0"/>
<name>A0A0F9KVI0_9ZZZZ</name>
<sequence>MKNKITLVLTYYECPDMLRKQMDYWQNYSKEVTDNIQVLVIDDGSKLFPAKDVLNERETNVDLCLLRIKEDIFQNTMGARNLGFHYAPENWIWNLDMDHIVPTESIKAVINMELKTSCFYLPARYRMGSLYDYEKMHRHSDTFIMTRKMFWDIGGYNEDYVKYYYNGAAGMFRQQLKRRDEFRVELEDVWTLYFSPSIIEDARPIQKRNRRRGLTVSEKPKNHLRFEWEKIILEQDHKEMKRKELIDAILQNISYEEYTQKTLQKMSTRSLKNIEESLSLSA</sequence>
<dbReference type="Pfam" id="PF00535">
    <property type="entry name" value="Glycos_transf_2"/>
    <property type="match status" value="1"/>
</dbReference>
<organism evidence="2">
    <name type="scientific">marine sediment metagenome</name>
    <dbReference type="NCBI Taxonomy" id="412755"/>
    <lineage>
        <taxon>unclassified sequences</taxon>
        <taxon>metagenomes</taxon>
        <taxon>ecological metagenomes</taxon>
    </lineage>
</organism>
<dbReference type="InterPro" id="IPR029044">
    <property type="entry name" value="Nucleotide-diphossugar_trans"/>
</dbReference>
<reference evidence="2" key="1">
    <citation type="journal article" date="2015" name="Nature">
        <title>Complex archaea that bridge the gap between prokaryotes and eukaryotes.</title>
        <authorList>
            <person name="Spang A."/>
            <person name="Saw J.H."/>
            <person name="Jorgensen S.L."/>
            <person name="Zaremba-Niedzwiedzka K."/>
            <person name="Martijn J."/>
            <person name="Lind A.E."/>
            <person name="van Eijk R."/>
            <person name="Schleper C."/>
            <person name="Guy L."/>
            <person name="Ettema T.J."/>
        </authorList>
    </citation>
    <scope>NUCLEOTIDE SEQUENCE</scope>
</reference>
<dbReference type="InterPro" id="IPR001173">
    <property type="entry name" value="Glyco_trans_2-like"/>
</dbReference>
<evidence type="ECO:0000259" key="1">
    <source>
        <dbReference type="Pfam" id="PF00535"/>
    </source>
</evidence>
<accession>A0A0F9KVI0</accession>
<proteinExistence type="predicted"/>
<feature type="domain" description="Glycosyltransferase 2-like" evidence="1">
    <location>
        <begin position="32"/>
        <end position="151"/>
    </location>
</feature>
<protein>
    <recommendedName>
        <fullName evidence="1">Glycosyltransferase 2-like domain-containing protein</fullName>
    </recommendedName>
</protein>
<evidence type="ECO:0000313" key="2">
    <source>
        <dbReference type="EMBL" id="KKM86324.1"/>
    </source>
</evidence>
<dbReference type="SUPFAM" id="SSF53448">
    <property type="entry name" value="Nucleotide-diphospho-sugar transferases"/>
    <property type="match status" value="1"/>
</dbReference>